<reference evidence="1 2" key="2">
    <citation type="submission" date="2016-01" db="EMBL/GenBank/DDBJ databases">
        <title>Microcella alkaliphila JAM AC0309 whole genome shotgun sequence.</title>
        <authorList>
            <person name="Kurata A."/>
            <person name="Hirose Y."/>
            <person name="Kishimoto N."/>
            <person name="Kobayashi T."/>
        </authorList>
    </citation>
    <scope>NUCLEOTIDE SEQUENCE [LARGE SCALE GENOMIC DNA]</scope>
    <source>
        <strain evidence="1 2">JAM AC0309</strain>
    </source>
</reference>
<evidence type="ECO:0000313" key="1">
    <source>
        <dbReference type="EMBL" id="BAU31943.1"/>
    </source>
</evidence>
<reference evidence="2" key="1">
    <citation type="submission" date="2015-12" db="EMBL/GenBank/DDBJ databases">
        <authorList>
            <person name="Shamseldin A."/>
            <person name="Moawad H."/>
            <person name="Abd El-Rahim W.M."/>
            <person name="Sadowsky M.J."/>
        </authorList>
    </citation>
    <scope>NUCLEOTIDE SEQUENCE [LARGE SCALE GENOMIC DNA]</scope>
    <source>
        <strain evidence="2">JAM AC0309</strain>
    </source>
</reference>
<dbReference type="Proteomes" id="UP000218965">
    <property type="component" value="Chromosome"/>
</dbReference>
<organism evidence="1 2">
    <name type="scientific">Microcella alkaliphila</name>
    <dbReference type="NCBI Taxonomy" id="279828"/>
    <lineage>
        <taxon>Bacteria</taxon>
        <taxon>Bacillati</taxon>
        <taxon>Actinomycetota</taxon>
        <taxon>Actinomycetes</taxon>
        <taxon>Micrococcales</taxon>
        <taxon>Microbacteriaceae</taxon>
        <taxon>Microcella</taxon>
    </lineage>
</organism>
<gene>
    <name evidence="1" type="ORF">MalAC0309_1082</name>
</gene>
<name>A0A0U4WVV3_9MICO</name>
<protein>
    <submittedName>
        <fullName evidence="1">Uncharacterized protein</fullName>
    </submittedName>
</protein>
<dbReference type="AlphaFoldDB" id="A0A0U4WVV3"/>
<sequence>MAGLDVLLTERDRAVLELHDETLTRVAGFLRNTWGPVILPEESIVRLVTASEWGPAVARCISTFGFPGVGTADGGERLDFSGVQVSGPRENFEIDVATYRCYARYPVRTRIDEGVRQVEAPWAFAYTRDTLLPCLLADGHPVPPLPSRTEFGDGWRTDDAFDAYAAIIDPADRLRAAVRCPAPLDVLVAAIESPEGSRAAAP</sequence>
<dbReference type="EMBL" id="AP017315">
    <property type="protein sequence ID" value="BAU31943.1"/>
    <property type="molecule type" value="Genomic_DNA"/>
</dbReference>
<proteinExistence type="predicted"/>
<dbReference type="KEGG" id="malk:MalAC0309_1082"/>
<evidence type="ECO:0000313" key="2">
    <source>
        <dbReference type="Proteomes" id="UP000218965"/>
    </source>
</evidence>
<accession>A0A0U4WVV3</accession>